<dbReference type="RefSeq" id="WP_143380223.1">
    <property type="nucleotide sequence ID" value="NZ_CP041637.1"/>
</dbReference>
<keyword evidence="4" id="KW-1185">Reference proteome</keyword>
<accession>A0A516GP90</accession>
<reference evidence="3 4" key="1">
    <citation type="submission" date="2019-07" db="EMBL/GenBank/DDBJ databases">
        <title>Genome sequencing for Formosa sp. PS13.</title>
        <authorList>
            <person name="Park S.-J."/>
        </authorList>
    </citation>
    <scope>NUCLEOTIDE SEQUENCE [LARGE SCALE GENOMIC DNA]</scope>
    <source>
        <strain evidence="3 4">PS13</strain>
    </source>
</reference>
<dbReference type="OrthoDB" id="1017207at2"/>
<keyword evidence="1" id="KW-0175">Coiled coil</keyword>
<dbReference type="AlphaFoldDB" id="A0A516GP90"/>
<dbReference type="Proteomes" id="UP000319209">
    <property type="component" value="Chromosome"/>
</dbReference>
<dbReference type="KEGG" id="fop:FNB79_04805"/>
<protein>
    <recommendedName>
        <fullName evidence="5">HTH luxR-type domain-containing protein</fullName>
    </recommendedName>
</protein>
<gene>
    <name evidence="3" type="ORF">FNB79_04805</name>
</gene>
<name>A0A516GP90_9FLAO</name>
<sequence length="479" mass="56195">MRSKSVFILFFLAFLSLYGNQQPHEEYQGWMREEDSLIKDGFFEEALLLDIDIVEKAKKNNDIFTVTVGYIRIANILCTFGEHLESLRYLDLADNLIDEDKNTNLKIRVLANYARNYTALNFNNKAIAYYNECITLCSKLPPNYNYLLSFLYINKADAFSNTPYKLDSTLVYLHKAIKIKENAFKYAVVANYYLKKDINLDSAKTYLNKSKLLVQNSDITEYHKSIVLHAEANYNKSTGNYNDAIKFYKESLEISKRLKILENVKLAYKLISETYAKLQEDELSHEYLLKYTVITDSINTRYNKNIDDVINTFLTEQELDYKEKEKKYSSLIVAVVLVFVFAVFLIIYNTYTYKAKKRRVLLEKETLLKQKELESKKLKQKLNEAFDEVDALAKTNDPSFLIRFQEVYPQVCENLLKINPKLVNTELSLCAMIWLNFSSKDIASFTNIQPRTVQTKKYRLRKKLNIPEDENIYTWIKKL</sequence>
<evidence type="ECO:0000256" key="2">
    <source>
        <dbReference type="SAM" id="Phobius"/>
    </source>
</evidence>
<dbReference type="Gene3D" id="1.25.40.10">
    <property type="entry name" value="Tetratricopeptide repeat domain"/>
    <property type="match status" value="2"/>
</dbReference>
<evidence type="ECO:0008006" key="5">
    <source>
        <dbReference type="Google" id="ProtNLM"/>
    </source>
</evidence>
<feature type="transmembrane region" description="Helical" evidence="2">
    <location>
        <begin position="328"/>
        <end position="351"/>
    </location>
</feature>
<proteinExistence type="predicted"/>
<dbReference type="EMBL" id="CP041637">
    <property type="protein sequence ID" value="QDO93319.1"/>
    <property type="molecule type" value="Genomic_DNA"/>
</dbReference>
<evidence type="ECO:0000313" key="3">
    <source>
        <dbReference type="EMBL" id="QDO93319.1"/>
    </source>
</evidence>
<dbReference type="GO" id="GO:0006355">
    <property type="term" value="P:regulation of DNA-templated transcription"/>
    <property type="evidence" value="ECO:0007669"/>
    <property type="project" value="InterPro"/>
</dbReference>
<dbReference type="Gene3D" id="1.10.10.10">
    <property type="entry name" value="Winged helix-like DNA-binding domain superfamily/Winged helix DNA-binding domain"/>
    <property type="match status" value="1"/>
</dbReference>
<evidence type="ECO:0000256" key="1">
    <source>
        <dbReference type="SAM" id="Coils"/>
    </source>
</evidence>
<dbReference type="GO" id="GO:0003677">
    <property type="term" value="F:DNA binding"/>
    <property type="evidence" value="ECO:0007669"/>
    <property type="project" value="InterPro"/>
</dbReference>
<keyword evidence="2" id="KW-0812">Transmembrane</keyword>
<keyword evidence="2" id="KW-0472">Membrane</keyword>
<keyword evidence="2" id="KW-1133">Transmembrane helix</keyword>
<organism evidence="3 4">
    <name type="scientific">Formosa sediminum</name>
    <dbReference type="NCBI Taxonomy" id="2594004"/>
    <lineage>
        <taxon>Bacteria</taxon>
        <taxon>Pseudomonadati</taxon>
        <taxon>Bacteroidota</taxon>
        <taxon>Flavobacteriia</taxon>
        <taxon>Flavobacteriales</taxon>
        <taxon>Flavobacteriaceae</taxon>
        <taxon>Formosa</taxon>
    </lineage>
</organism>
<dbReference type="SUPFAM" id="SSF46894">
    <property type="entry name" value="C-terminal effector domain of the bipartite response regulators"/>
    <property type="match status" value="1"/>
</dbReference>
<dbReference type="InterPro" id="IPR036388">
    <property type="entry name" value="WH-like_DNA-bd_sf"/>
</dbReference>
<dbReference type="SUPFAM" id="SSF48452">
    <property type="entry name" value="TPR-like"/>
    <property type="match status" value="1"/>
</dbReference>
<dbReference type="InterPro" id="IPR011990">
    <property type="entry name" value="TPR-like_helical_dom_sf"/>
</dbReference>
<dbReference type="InterPro" id="IPR016032">
    <property type="entry name" value="Sig_transdc_resp-reg_C-effctor"/>
</dbReference>
<evidence type="ECO:0000313" key="4">
    <source>
        <dbReference type="Proteomes" id="UP000319209"/>
    </source>
</evidence>
<feature type="coiled-coil region" evidence="1">
    <location>
        <begin position="361"/>
        <end position="395"/>
    </location>
</feature>